<protein>
    <submittedName>
        <fullName evidence="2">Uncharacterized protein</fullName>
    </submittedName>
</protein>
<evidence type="ECO:0000313" key="3">
    <source>
        <dbReference type="Proteomes" id="UP001303647"/>
    </source>
</evidence>
<organism evidence="2 3">
    <name type="scientific">Corynascus novoguineensis</name>
    <dbReference type="NCBI Taxonomy" id="1126955"/>
    <lineage>
        <taxon>Eukaryota</taxon>
        <taxon>Fungi</taxon>
        <taxon>Dikarya</taxon>
        <taxon>Ascomycota</taxon>
        <taxon>Pezizomycotina</taxon>
        <taxon>Sordariomycetes</taxon>
        <taxon>Sordariomycetidae</taxon>
        <taxon>Sordariales</taxon>
        <taxon>Chaetomiaceae</taxon>
        <taxon>Corynascus</taxon>
    </lineage>
</organism>
<dbReference type="Proteomes" id="UP001303647">
    <property type="component" value="Unassembled WGS sequence"/>
</dbReference>
<reference evidence="2" key="2">
    <citation type="submission" date="2023-05" db="EMBL/GenBank/DDBJ databases">
        <authorList>
            <consortium name="Lawrence Berkeley National Laboratory"/>
            <person name="Steindorff A."/>
            <person name="Hensen N."/>
            <person name="Bonometti L."/>
            <person name="Westerberg I."/>
            <person name="Brannstrom I.O."/>
            <person name="Guillou S."/>
            <person name="Cros-Aarteil S."/>
            <person name="Calhoun S."/>
            <person name="Haridas S."/>
            <person name="Kuo A."/>
            <person name="Mondo S."/>
            <person name="Pangilinan J."/>
            <person name="Riley R."/>
            <person name="Labutti K."/>
            <person name="Andreopoulos B."/>
            <person name="Lipzen A."/>
            <person name="Chen C."/>
            <person name="Yanf M."/>
            <person name="Daum C."/>
            <person name="Ng V."/>
            <person name="Clum A."/>
            <person name="Ohm R."/>
            <person name="Martin F."/>
            <person name="Silar P."/>
            <person name="Natvig D."/>
            <person name="Lalanne C."/>
            <person name="Gautier V."/>
            <person name="Ament-Velasquez S.L."/>
            <person name="Kruys A."/>
            <person name="Hutchinson M.I."/>
            <person name="Powell A.J."/>
            <person name="Barry K."/>
            <person name="Miller A.N."/>
            <person name="Grigoriev I.V."/>
            <person name="Debuchy R."/>
            <person name="Gladieux P."/>
            <person name="Thoren M.H."/>
            <person name="Johannesson H."/>
        </authorList>
    </citation>
    <scope>NUCLEOTIDE SEQUENCE</scope>
    <source>
        <strain evidence="2">CBS 359.72</strain>
    </source>
</reference>
<feature type="compositionally biased region" description="Polar residues" evidence="1">
    <location>
        <begin position="30"/>
        <end position="40"/>
    </location>
</feature>
<name>A0AAN7CQU5_9PEZI</name>
<feature type="region of interest" description="Disordered" evidence="1">
    <location>
        <begin position="30"/>
        <end position="58"/>
    </location>
</feature>
<gene>
    <name evidence="2" type="ORF">C7999DRAFT_41971</name>
</gene>
<dbReference type="EMBL" id="MU857670">
    <property type="protein sequence ID" value="KAK4246644.1"/>
    <property type="molecule type" value="Genomic_DNA"/>
</dbReference>
<reference evidence="2" key="1">
    <citation type="journal article" date="2023" name="Mol. Phylogenet. Evol.">
        <title>Genome-scale phylogeny and comparative genomics of the fungal order Sordariales.</title>
        <authorList>
            <person name="Hensen N."/>
            <person name="Bonometti L."/>
            <person name="Westerberg I."/>
            <person name="Brannstrom I.O."/>
            <person name="Guillou S."/>
            <person name="Cros-Aarteil S."/>
            <person name="Calhoun S."/>
            <person name="Haridas S."/>
            <person name="Kuo A."/>
            <person name="Mondo S."/>
            <person name="Pangilinan J."/>
            <person name="Riley R."/>
            <person name="LaButti K."/>
            <person name="Andreopoulos B."/>
            <person name="Lipzen A."/>
            <person name="Chen C."/>
            <person name="Yan M."/>
            <person name="Daum C."/>
            <person name="Ng V."/>
            <person name="Clum A."/>
            <person name="Steindorff A."/>
            <person name="Ohm R.A."/>
            <person name="Martin F."/>
            <person name="Silar P."/>
            <person name="Natvig D.O."/>
            <person name="Lalanne C."/>
            <person name="Gautier V."/>
            <person name="Ament-Velasquez S.L."/>
            <person name="Kruys A."/>
            <person name="Hutchinson M.I."/>
            <person name="Powell A.J."/>
            <person name="Barry K."/>
            <person name="Miller A.N."/>
            <person name="Grigoriev I.V."/>
            <person name="Debuchy R."/>
            <person name="Gladieux P."/>
            <person name="Hiltunen Thoren M."/>
            <person name="Johannesson H."/>
        </authorList>
    </citation>
    <scope>NUCLEOTIDE SEQUENCE</scope>
    <source>
        <strain evidence="2">CBS 359.72</strain>
    </source>
</reference>
<sequence length="433" mass="47724">MAQEIDDEFSRLWQRHLTTLRDDFSASSVQALPSIPSGSPSFDGDAAPDRGPWDDKIDSVIDALGDPALQSPRTADTHSPETPWFPEQEGYIETALSSPLNSSWPRTVGLPRNTEVPSVLVEDYSVLVDHKGKGVAERSPDQSTRPPHWNDGLSIPFLLKKQLLDDDDQTIDLVTTATRTAIAPSPTGTADESQPPSKVHALILTWETTTPADTRFLRATLKRRGYSVQCRTITRDYATVAVETILSRFLERGGSLLVVYYCGWGCLDAEGRMAFYSGPSSEASRFFWEDVRDPIMQDPRDVLLVFDCTALPGIHQEHCGMRIEAGMVASLASTKQLLGACVPVGYHGTGMVTTALHDVMTQSLCRVLDGTGDMPLLTVQKVCSLIREDLRDTQLAPRVFVSQLGGGQLLDIYLPRLPLPLTVERQSLHETHR</sequence>
<proteinExistence type="predicted"/>
<keyword evidence="3" id="KW-1185">Reference proteome</keyword>
<comment type="caution">
    <text evidence="2">The sequence shown here is derived from an EMBL/GenBank/DDBJ whole genome shotgun (WGS) entry which is preliminary data.</text>
</comment>
<evidence type="ECO:0000313" key="2">
    <source>
        <dbReference type="EMBL" id="KAK4246644.1"/>
    </source>
</evidence>
<feature type="compositionally biased region" description="Basic and acidic residues" evidence="1">
    <location>
        <begin position="47"/>
        <end position="58"/>
    </location>
</feature>
<dbReference type="AlphaFoldDB" id="A0AAN7CQU5"/>
<evidence type="ECO:0000256" key="1">
    <source>
        <dbReference type="SAM" id="MobiDB-lite"/>
    </source>
</evidence>
<accession>A0AAN7CQU5</accession>